<dbReference type="CDD" id="cd00063">
    <property type="entry name" value="FN3"/>
    <property type="match status" value="1"/>
</dbReference>
<sequence length="967" mass="107899">MKRHLLAVVFGFALIHAVFAKPVLVTVELSDPQDIQQWLTFEFPTYDFLEKTAIAEIDDTQMRVLVEAGFAPVIIDESPWQEKYFLLNVPQTPAVQLPGRIIWQKGTVSLRTVLEEDVVMLYSQYPNPQPLRRSELPARFWQQYLITLVPLRTLTFDPFIQNLVDAVSTDSITAYIQRLQDFKTRLMLTDSSYAASAWLKQKYTGWGYDTEFDSFYTVTSWPGSGWERNVIATTYGSEHPSTIYIICGHFDAIVWHDTAAARYNAPGADDNATGTVAAMEAARIFKDYSWESTMQFIGWAAEELGLIGAYHYANRADSLGIDIGGVVNNDMIGYMDDADYDVIVQRRDSQPLWLSDLYEQAGALYVPSLIIYPVTSGGGSDWYPFALRGYASVGGAENAGTHWNPYYHDTLDLLSTLTPEFYTMATQVSVATMGILGTYPAMVMDVAVDDVGDGSSLMVHWTANTESDIVGYTVYWGQDSEVYTDSHFVAGVSITADTISGLMTDSTYYIIVRAHDDDAHESYLAQEQIGSPRLVPAAPNAVTATPIVSGVRIDWQPNTELDLAGYRVYCRINDETEYDSLNTSLLLDTTLTDAPLSGENKYYYTVRAFDEAGNPSPMSDEAYGRPVTLDQGILVVDETKNWTTGSFPADSAQDAFYQYIMDIYDYTEYDYGATSERVVLADMVPYSTVVWHADDFSELFAAACIEDMQAYLDFGGNLWFVGWKPTANLRESQTYPADFSPGDFVYDYFKIAHAELSASSDSFQRAVGQLGYTDLDVDAAKVPIASWGETMRSIEALTSVAPAEDIYTIDMENNSSPFEGEVCAVRYLGNDFNTVFFGFPLYYMDQDQARIVAQKVMSDFGELSVEERPQVGGMISGLLLQQNTPNPFVSQTVIRYQVAHAGDVRLRIYNSAGQLVKTLVSTTQSSGSYTTHWFGQDNQGKRVASGVYFMQLTVADRSIVKKITLLR</sequence>
<dbReference type="Gene3D" id="3.40.630.10">
    <property type="entry name" value="Zn peptidases"/>
    <property type="match status" value="1"/>
</dbReference>
<dbReference type="InterPro" id="IPR036116">
    <property type="entry name" value="FN3_sf"/>
</dbReference>
<keyword evidence="3" id="KW-0645">Protease</keyword>
<dbReference type="GO" id="GO:0005576">
    <property type="term" value="C:extracellular region"/>
    <property type="evidence" value="ECO:0007669"/>
    <property type="project" value="UniProtKB-SubCell"/>
</dbReference>
<evidence type="ECO:0000313" key="6">
    <source>
        <dbReference type="Proteomes" id="UP000051096"/>
    </source>
</evidence>
<dbReference type="InterPro" id="IPR003961">
    <property type="entry name" value="FN3_dom"/>
</dbReference>
<proteinExistence type="predicted"/>
<dbReference type="Pfam" id="PF13860">
    <property type="entry name" value="FlgD_ig"/>
    <property type="match status" value="1"/>
</dbReference>
<dbReference type="AlphaFoldDB" id="A0A0S8GMC0"/>
<feature type="domain" description="Fibronectin type-III" evidence="4">
    <location>
        <begin position="535"/>
        <end position="632"/>
    </location>
</feature>
<dbReference type="InterPro" id="IPR007484">
    <property type="entry name" value="Peptidase_M28"/>
</dbReference>
<dbReference type="GO" id="GO:0006508">
    <property type="term" value="P:proteolysis"/>
    <property type="evidence" value="ECO:0007669"/>
    <property type="project" value="InterPro"/>
</dbReference>
<evidence type="ECO:0000313" key="5">
    <source>
        <dbReference type="EMBL" id="KPK73005.1"/>
    </source>
</evidence>
<accession>A0A0S8GMC0</accession>
<comment type="caution">
    <text evidence="5">The sequence shown here is derived from an EMBL/GenBank/DDBJ whole genome shotgun (WGS) entry which is preliminary data.</text>
</comment>
<evidence type="ECO:0000256" key="2">
    <source>
        <dbReference type="ARBA" id="ARBA00022525"/>
    </source>
</evidence>
<dbReference type="Pfam" id="PF04389">
    <property type="entry name" value="Peptidase_M28"/>
    <property type="match status" value="1"/>
</dbReference>
<dbReference type="EMBL" id="LJUO01000018">
    <property type="protein sequence ID" value="KPK73005.1"/>
    <property type="molecule type" value="Genomic_DNA"/>
</dbReference>
<keyword evidence="2" id="KW-0964">Secreted</keyword>
<dbReference type="InterPro" id="IPR045175">
    <property type="entry name" value="M28_fam"/>
</dbReference>
<dbReference type="NCBIfam" id="TIGR04183">
    <property type="entry name" value="Por_Secre_tail"/>
    <property type="match status" value="1"/>
</dbReference>
<gene>
    <name evidence="5" type="ORF">AMJ87_03220</name>
</gene>
<dbReference type="SUPFAM" id="SSF49265">
    <property type="entry name" value="Fibronectin type III"/>
    <property type="match status" value="1"/>
</dbReference>
<organism evidence="5 6">
    <name type="scientific">candidate division WOR_3 bacterium SM23_60</name>
    <dbReference type="NCBI Taxonomy" id="1703780"/>
    <lineage>
        <taxon>Bacteria</taxon>
        <taxon>Bacteria division WOR-3</taxon>
    </lineage>
</organism>
<reference evidence="5 6" key="1">
    <citation type="journal article" date="2015" name="Microbiome">
        <title>Genomic resolution of linkages in carbon, nitrogen, and sulfur cycling among widespread estuary sediment bacteria.</title>
        <authorList>
            <person name="Baker B.J."/>
            <person name="Lazar C.S."/>
            <person name="Teske A.P."/>
            <person name="Dick G.J."/>
        </authorList>
    </citation>
    <scope>NUCLEOTIDE SEQUENCE [LARGE SCALE GENOMIC DNA]</scope>
    <source>
        <strain evidence="5">SM23_60</strain>
    </source>
</reference>
<dbReference type="InterPro" id="IPR013783">
    <property type="entry name" value="Ig-like_fold"/>
</dbReference>
<keyword evidence="3" id="KW-0378">Hydrolase</keyword>
<dbReference type="InterPro" id="IPR026444">
    <property type="entry name" value="Secre_tail"/>
</dbReference>
<protein>
    <recommendedName>
        <fullName evidence="4">Fibronectin type-III domain-containing protein</fullName>
    </recommendedName>
</protein>
<dbReference type="PANTHER" id="PTHR12147:SF26">
    <property type="entry name" value="PEPTIDASE M28 DOMAIN-CONTAINING PROTEIN"/>
    <property type="match status" value="1"/>
</dbReference>
<dbReference type="PANTHER" id="PTHR12147">
    <property type="entry name" value="METALLOPEPTIDASE M28 FAMILY MEMBER"/>
    <property type="match status" value="1"/>
</dbReference>
<dbReference type="Pfam" id="PF00041">
    <property type="entry name" value="fn3"/>
    <property type="match status" value="1"/>
</dbReference>
<dbReference type="Gene3D" id="2.60.40.10">
    <property type="entry name" value="Immunoglobulins"/>
    <property type="match status" value="2"/>
</dbReference>
<dbReference type="Proteomes" id="UP000051096">
    <property type="component" value="Unassembled WGS sequence"/>
</dbReference>
<name>A0A0S8GMC0_UNCW3</name>
<evidence type="ECO:0000256" key="3">
    <source>
        <dbReference type="ARBA" id="ARBA00023049"/>
    </source>
</evidence>
<feature type="domain" description="Fibronectin type-III" evidence="4">
    <location>
        <begin position="442"/>
        <end position="534"/>
    </location>
</feature>
<evidence type="ECO:0000256" key="1">
    <source>
        <dbReference type="ARBA" id="ARBA00004613"/>
    </source>
</evidence>
<dbReference type="InterPro" id="IPR025965">
    <property type="entry name" value="FlgD/Vpr_Ig-like"/>
</dbReference>
<comment type="subcellular location">
    <subcellularLocation>
        <location evidence="1">Secreted</location>
    </subcellularLocation>
</comment>
<dbReference type="Gene3D" id="2.60.40.4070">
    <property type="match status" value="1"/>
</dbReference>
<dbReference type="PROSITE" id="PS50853">
    <property type="entry name" value="FN3"/>
    <property type="match status" value="2"/>
</dbReference>
<dbReference type="GO" id="GO:0008235">
    <property type="term" value="F:metalloexopeptidase activity"/>
    <property type="evidence" value="ECO:0007669"/>
    <property type="project" value="InterPro"/>
</dbReference>
<dbReference type="SUPFAM" id="SSF53187">
    <property type="entry name" value="Zn-dependent exopeptidases"/>
    <property type="match status" value="1"/>
</dbReference>
<dbReference type="SMART" id="SM00060">
    <property type="entry name" value="FN3"/>
    <property type="match status" value="2"/>
</dbReference>
<keyword evidence="3" id="KW-0482">Metalloprotease</keyword>
<evidence type="ECO:0000259" key="4">
    <source>
        <dbReference type="PROSITE" id="PS50853"/>
    </source>
</evidence>